<evidence type="ECO:0000256" key="2">
    <source>
        <dbReference type="SAM" id="SignalP"/>
    </source>
</evidence>
<organism evidence="3 4">
    <name type="scientific">Bacillus benzoevorans</name>
    <dbReference type="NCBI Taxonomy" id="1456"/>
    <lineage>
        <taxon>Bacteria</taxon>
        <taxon>Bacillati</taxon>
        <taxon>Bacillota</taxon>
        <taxon>Bacilli</taxon>
        <taxon>Bacillales</taxon>
        <taxon>Bacillaceae</taxon>
        <taxon>Bacillus</taxon>
    </lineage>
</organism>
<dbReference type="EMBL" id="JACHGK010000004">
    <property type="protein sequence ID" value="MBB6445138.1"/>
    <property type="molecule type" value="Genomic_DNA"/>
</dbReference>
<proteinExistence type="predicted"/>
<protein>
    <submittedName>
        <fullName evidence="3">Uncharacterized protein</fullName>
    </submittedName>
</protein>
<evidence type="ECO:0000256" key="1">
    <source>
        <dbReference type="SAM" id="Phobius"/>
    </source>
</evidence>
<feature type="signal peptide" evidence="2">
    <location>
        <begin position="1"/>
        <end position="21"/>
    </location>
</feature>
<keyword evidence="2" id="KW-0732">Signal</keyword>
<feature type="transmembrane region" description="Helical" evidence="1">
    <location>
        <begin position="105"/>
        <end position="127"/>
    </location>
</feature>
<feature type="transmembrane region" description="Helical" evidence="1">
    <location>
        <begin position="171"/>
        <end position="189"/>
    </location>
</feature>
<comment type="caution">
    <text evidence="3">The sequence shown here is derived from an EMBL/GenBank/DDBJ whole genome shotgun (WGS) entry which is preliminary data.</text>
</comment>
<keyword evidence="1" id="KW-0472">Membrane</keyword>
<reference evidence="3 4" key="1">
    <citation type="submission" date="2020-08" db="EMBL/GenBank/DDBJ databases">
        <title>Genomic Encyclopedia of Type Strains, Phase IV (KMG-IV): sequencing the most valuable type-strain genomes for metagenomic binning, comparative biology and taxonomic classification.</title>
        <authorList>
            <person name="Goeker M."/>
        </authorList>
    </citation>
    <scope>NUCLEOTIDE SEQUENCE [LARGE SCALE GENOMIC DNA]</scope>
    <source>
        <strain evidence="3 4">DSM 5391</strain>
    </source>
</reference>
<feature type="transmembrane region" description="Helical" evidence="1">
    <location>
        <begin position="63"/>
        <end position="81"/>
    </location>
</feature>
<name>A0A7X0LV16_9BACI</name>
<evidence type="ECO:0000313" key="3">
    <source>
        <dbReference type="EMBL" id="MBB6445138.1"/>
    </source>
</evidence>
<feature type="chain" id="PRO_5038340604" evidence="2">
    <location>
        <begin position="22"/>
        <end position="190"/>
    </location>
</feature>
<gene>
    <name evidence="3" type="ORF">HNR53_001748</name>
</gene>
<dbReference type="RefSeq" id="WP_184524880.1">
    <property type="nucleotide sequence ID" value="NZ_JACHGK010000004.1"/>
</dbReference>
<keyword evidence="1" id="KW-0812">Transmembrane</keyword>
<dbReference type="AlphaFoldDB" id="A0A7X0LV16"/>
<keyword evidence="1" id="KW-1133">Transmembrane helix</keyword>
<sequence>MRYAKLLMIVFLLLIGIGAGAKTVVFADDDDDERYEYNYQGEYGKHSDGRDEEDGPYEEIGKMLGWGTAAAMGAAGVFFPIRRSMKWTIANLPSAKSFVISLTKFLGKIHVPLGIAALVISIVHGVTMFMSEGELEGEGFIGLASVIFMAIAAIFGATLMKNKKAKTVRTIHISLLGLALLIAIIHIFTA</sequence>
<feature type="transmembrane region" description="Helical" evidence="1">
    <location>
        <begin position="139"/>
        <end position="159"/>
    </location>
</feature>
<evidence type="ECO:0000313" key="4">
    <source>
        <dbReference type="Proteomes" id="UP000531594"/>
    </source>
</evidence>
<dbReference type="Proteomes" id="UP000531594">
    <property type="component" value="Unassembled WGS sequence"/>
</dbReference>
<accession>A0A7X0LV16</accession>
<keyword evidence="4" id="KW-1185">Reference proteome</keyword>